<comment type="similarity">
    <text evidence="2">Belongs to the YkuD family.</text>
</comment>
<dbReference type="PANTHER" id="PTHR36699:SF1">
    <property type="entry name" value="L,D-TRANSPEPTIDASE YAFK-RELATED"/>
    <property type="match status" value="1"/>
</dbReference>
<proteinExistence type="inferred from homology"/>
<dbReference type="CDD" id="cd16913">
    <property type="entry name" value="YkuD_like"/>
    <property type="match status" value="1"/>
</dbReference>
<keyword evidence="8" id="KW-0732">Signal</keyword>
<dbReference type="InterPro" id="IPR005490">
    <property type="entry name" value="LD_TPept_cat_dom"/>
</dbReference>
<dbReference type="PROSITE" id="PS51257">
    <property type="entry name" value="PROKAR_LIPOPROTEIN"/>
    <property type="match status" value="1"/>
</dbReference>
<sequence length="355" mass="40477">MDSALKIASWFKICFIVLSLSTLSACQWFTDSDAWKKPLPPHLVRAIKNRGFQVGAHILARLYKEENRFEVWMEKNGRFQFFKSYGICSWSGELGPKLKEGDRQAPEGFYVVTPAQMNPRSKFYLSFNLGYPNFYDRSLGRTGSQLMVHGECSSRGCYALTNPNIEEVYLLARDAFKNGQRRFHVHAFPFRLNAFNYFRHRDNKWMDFWKNLAEGDKIFRETGLPPKMIVANKRYVFAPADVRIAQPKSRDIIVASKTPAQTTNQPEALTDEPPKPFQVPAIPPAGLWAIYSNRPLDMLIFDAVVDDGIAQTQPEILPQPVIRNSSSSLSNIGKGKVNPVLDNEKFDALKFKVTN</sequence>
<evidence type="ECO:0000256" key="5">
    <source>
        <dbReference type="ARBA" id="ARBA00022984"/>
    </source>
</evidence>
<evidence type="ECO:0000256" key="8">
    <source>
        <dbReference type="SAM" id="SignalP"/>
    </source>
</evidence>
<dbReference type="GO" id="GO:0004180">
    <property type="term" value="F:carboxypeptidase activity"/>
    <property type="evidence" value="ECO:0007669"/>
    <property type="project" value="UniProtKB-ARBA"/>
</dbReference>
<feature type="signal peptide" evidence="8">
    <location>
        <begin position="1"/>
        <end position="24"/>
    </location>
</feature>
<evidence type="ECO:0000256" key="7">
    <source>
        <dbReference type="PROSITE-ProRule" id="PRU01373"/>
    </source>
</evidence>
<gene>
    <name evidence="10" type="ORF">COB13_14735</name>
</gene>
<dbReference type="PROSITE" id="PS52029">
    <property type="entry name" value="LD_TPASE"/>
    <property type="match status" value="1"/>
</dbReference>
<dbReference type="GO" id="GO:0009252">
    <property type="term" value="P:peptidoglycan biosynthetic process"/>
    <property type="evidence" value="ECO:0007669"/>
    <property type="project" value="UniProtKB-UniPathway"/>
</dbReference>
<evidence type="ECO:0000256" key="6">
    <source>
        <dbReference type="ARBA" id="ARBA00023316"/>
    </source>
</evidence>
<dbReference type="GO" id="GO:0016740">
    <property type="term" value="F:transferase activity"/>
    <property type="evidence" value="ECO:0007669"/>
    <property type="project" value="UniProtKB-KW"/>
</dbReference>
<evidence type="ECO:0000313" key="10">
    <source>
        <dbReference type="EMBL" id="PCI97973.1"/>
    </source>
</evidence>
<evidence type="ECO:0000256" key="1">
    <source>
        <dbReference type="ARBA" id="ARBA00004752"/>
    </source>
</evidence>
<dbReference type="AlphaFoldDB" id="A0A2A4YT67"/>
<evidence type="ECO:0000259" key="9">
    <source>
        <dbReference type="PROSITE" id="PS52029"/>
    </source>
</evidence>
<organism evidence="10">
    <name type="scientific">OCS116 cluster bacterium</name>
    <dbReference type="NCBI Taxonomy" id="2030921"/>
    <lineage>
        <taxon>Bacteria</taxon>
        <taxon>Pseudomonadati</taxon>
        <taxon>Pseudomonadota</taxon>
        <taxon>Alphaproteobacteria</taxon>
        <taxon>OCS116 cluster</taxon>
    </lineage>
</organism>
<evidence type="ECO:0000256" key="2">
    <source>
        <dbReference type="ARBA" id="ARBA00005992"/>
    </source>
</evidence>
<dbReference type="GO" id="GO:0008360">
    <property type="term" value="P:regulation of cell shape"/>
    <property type="evidence" value="ECO:0007669"/>
    <property type="project" value="UniProtKB-UniRule"/>
</dbReference>
<accession>A0A2A4YT67</accession>
<feature type="domain" description="L,D-TPase catalytic" evidence="9">
    <location>
        <begin position="58"/>
        <end position="188"/>
    </location>
</feature>
<feature type="chain" id="PRO_5012607751" description="L,D-TPase catalytic domain-containing protein" evidence="8">
    <location>
        <begin position="25"/>
        <end position="355"/>
    </location>
</feature>
<dbReference type="UniPathway" id="UPA00219"/>
<feature type="active site" description="Nucleophile" evidence="7">
    <location>
        <position position="157"/>
    </location>
</feature>
<dbReference type="EMBL" id="NVUS01000025">
    <property type="protein sequence ID" value="PCI97973.1"/>
    <property type="molecule type" value="Genomic_DNA"/>
</dbReference>
<name>A0A2A4YT67_9PROT</name>
<dbReference type="Pfam" id="PF03734">
    <property type="entry name" value="YkuD"/>
    <property type="match status" value="1"/>
</dbReference>
<reference evidence="10" key="2">
    <citation type="journal article" date="2018" name="ISME J.">
        <title>A dynamic microbial community with high functional redundancy inhabits the cold, oxic subseafloor aquifer.</title>
        <authorList>
            <person name="Tully B.J."/>
            <person name="Wheat C.G."/>
            <person name="Glazer B.T."/>
            <person name="Huber J.A."/>
        </authorList>
    </citation>
    <scope>NUCLEOTIDE SEQUENCE</scope>
    <source>
        <strain evidence="10">NORP83</strain>
    </source>
</reference>
<protein>
    <recommendedName>
        <fullName evidence="9">L,D-TPase catalytic domain-containing protein</fullName>
    </recommendedName>
</protein>
<dbReference type="GO" id="GO:0071555">
    <property type="term" value="P:cell wall organization"/>
    <property type="evidence" value="ECO:0007669"/>
    <property type="project" value="UniProtKB-UniRule"/>
</dbReference>
<dbReference type="PANTHER" id="PTHR36699">
    <property type="entry name" value="LD-TRANSPEPTIDASE"/>
    <property type="match status" value="1"/>
</dbReference>
<keyword evidence="3" id="KW-0808">Transferase</keyword>
<evidence type="ECO:0000256" key="4">
    <source>
        <dbReference type="ARBA" id="ARBA00022960"/>
    </source>
</evidence>
<keyword evidence="5 7" id="KW-0573">Peptidoglycan synthesis</keyword>
<comment type="caution">
    <text evidence="10">The sequence shown here is derived from an EMBL/GenBank/DDBJ whole genome shotgun (WGS) entry which is preliminary data.</text>
</comment>
<reference key="1">
    <citation type="submission" date="2017-08" db="EMBL/GenBank/DDBJ databases">
        <title>A dynamic microbial community with high functional redundancy inhabits the cold, oxic subseafloor aquifer.</title>
        <authorList>
            <person name="Tully B.J."/>
            <person name="Wheat C.G."/>
            <person name="Glazer B.T."/>
            <person name="Huber J.A."/>
        </authorList>
    </citation>
    <scope>NUCLEOTIDE SEQUENCE [LARGE SCALE GENOMIC DNA]</scope>
</reference>
<dbReference type="SUPFAM" id="SSF141523">
    <property type="entry name" value="L,D-transpeptidase catalytic domain-like"/>
    <property type="match status" value="1"/>
</dbReference>
<feature type="active site" description="Proton donor/acceptor" evidence="7">
    <location>
        <position position="149"/>
    </location>
</feature>
<keyword evidence="6 7" id="KW-0961">Cell wall biogenesis/degradation</keyword>
<keyword evidence="4 7" id="KW-0133">Cell shape</keyword>
<dbReference type="InterPro" id="IPR038063">
    <property type="entry name" value="Transpep_catalytic_dom"/>
</dbReference>
<evidence type="ECO:0000256" key="3">
    <source>
        <dbReference type="ARBA" id="ARBA00022679"/>
    </source>
</evidence>
<comment type="pathway">
    <text evidence="1 7">Cell wall biogenesis; peptidoglycan biosynthesis.</text>
</comment>